<dbReference type="Gene3D" id="3.10.620.30">
    <property type="match status" value="1"/>
</dbReference>
<gene>
    <name evidence="2" type="ORF">PM006_09110</name>
</gene>
<evidence type="ECO:0000313" key="3">
    <source>
        <dbReference type="Proteomes" id="UP001300871"/>
    </source>
</evidence>
<name>A0AAW6AT36_CLOSY</name>
<protein>
    <submittedName>
        <fullName evidence="2">Transglutaminase-like domain-containing protein</fullName>
    </submittedName>
</protein>
<comment type="caution">
    <text evidence="2">The sequence shown here is derived from an EMBL/GenBank/DDBJ whole genome shotgun (WGS) entry which is preliminary data.</text>
</comment>
<sequence>MKKRKQNRIFSIITTTILTAALFVSTPLVTMAGQPNTGINGGQFTDWNTLTWTANDGTETTYGRGPVFADIHPEITDPEYYLKEYYLYPGEVIGTVNSAGMTKQTDPTNALGVLKTFLNSFDWIHSDELTRAEKVFNRIANGHNGNIYDTTGVSGYEGGYRVLREGKGICQNFSDEFCGLANFVGLECETYYPSDAHQACLLKLNGQWFAVDPTSGTPFLSNATTYPVDYETEKNRYALESASEREKYNAENPDSLVTIIDLTNQKTAAGLISEADWASINPMEAELDRKLSAKEISYGEYEKQMGELLKSMW</sequence>
<keyword evidence="1" id="KW-0732">Signal</keyword>
<evidence type="ECO:0000313" key="2">
    <source>
        <dbReference type="EMBL" id="MDB2000358.1"/>
    </source>
</evidence>
<feature type="signal peptide" evidence="1">
    <location>
        <begin position="1"/>
        <end position="32"/>
    </location>
</feature>
<dbReference type="SUPFAM" id="SSF54001">
    <property type="entry name" value="Cysteine proteinases"/>
    <property type="match status" value="1"/>
</dbReference>
<accession>A0AAW6AT36</accession>
<dbReference type="Proteomes" id="UP001300871">
    <property type="component" value="Unassembled WGS sequence"/>
</dbReference>
<feature type="chain" id="PRO_5044477568" evidence="1">
    <location>
        <begin position="33"/>
        <end position="313"/>
    </location>
</feature>
<evidence type="ECO:0000256" key="1">
    <source>
        <dbReference type="SAM" id="SignalP"/>
    </source>
</evidence>
<dbReference type="RefSeq" id="WP_100932542.1">
    <property type="nucleotide sequence ID" value="NZ_CABHNX010000235.1"/>
</dbReference>
<proteinExistence type="predicted"/>
<dbReference type="AlphaFoldDB" id="A0AAW6AT36"/>
<organism evidence="2 3">
    <name type="scientific">Clostridium symbiosum</name>
    <name type="common">Bacteroides symbiosus</name>
    <dbReference type="NCBI Taxonomy" id="1512"/>
    <lineage>
        <taxon>Bacteria</taxon>
        <taxon>Bacillati</taxon>
        <taxon>Bacillota</taxon>
        <taxon>Clostridia</taxon>
        <taxon>Lachnospirales</taxon>
        <taxon>Lachnospiraceae</taxon>
        <taxon>Otoolea</taxon>
    </lineage>
</organism>
<dbReference type="EMBL" id="JAQLGM010000018">
    <property type="protein sequence ID" value="MDB2000358.1"/>
    <property type="molecule type" value="Genomic_DNA"/>
</dbReference>
<reference evidence="2" key="1">
    <citation type="submission" date="2023-01" db="EMBL/GenBank/DDBJ databases">
        <title>Human gut microbiome strain richness.</title>
        <authorList>
            <person name="Chen-Liaw A."/>
        </authorList>
    </citation>
    <scope>NUCLEOTIDE SEQUENCE</scope>
    <source>
        <strain evidence="2">B1_m1001713B170214d0_201011</strain>
    </source>
</reference>
<dbReference type="InterPro" id="IPR038765">
    <property type="entry name" value="Papain-like_cys_pep_sf"/>
</dbReference>